<feature type="transmembrane region" description="Helical" evidence="4">
    <location>
        <begin position="146"/>
        <end position="163"/>
    </location>
</feature>
<feature type="transmembrane region" description="Helical" evidence="4">
    <location>
        <begin position="341"/>
        <end position="360"/>
    </location>
</feature>
<dbReference type="RefSeq" id="WP_090896386.1">
    <property type="nucleotide sequence ID" value="NZ_FNYO01000002.1"/>
</dbReference>
<dbReference type="SUPFAM" id="SSF103473">
    <property type="entry name" value="MFS general substrate transporter"/>
    <property type="match status" value="1"/>
</dbReference>
<dbReference type="EMBL" id="FNYO01000002">
    <property type="protein sequence ID" value="SEI40073.1"/>
    <property type="molecule type" value="Genomic_DNA"/>
</dbReference>
<feature type="transmembrane region" description="Helical" evidence="4">
    <location>
        <begin position="366"/>
        <end position="385"/>
    </location>
</feature>
<dbReference type="Pfam" id="PF07690">
    <property type="entry name" value="MFS_1"/>
    <property type="match status" value="1"/>
</dbReference>
<keyword evidence="1 4" id="KW-0812">Transmembrane</keyword>
<evidence type="ECO:0000256" key="2">
    <source>
        <dbReference type="ARBA" id="ARBA00022989"/>
    </source>
</evidence>
<evidence type="ECO:0000313" key="6">
    <source>
        <dbReference type="Proteomes" id="UP000199005"/>
    </source>
</evidence>
<dbReference type="InterPro" id="IPR011701">
    <property type="entry name" value="MFS"/>
</dbReference>
<dbReference type="GO" id="GO:0022857">
    <property type="term" value="F:transmembrane transporter activity"/>
    <property type="evidence" value="ECO:0007669"/>
    <property type="project" value="InterPro"/>
</dbReference>
<feature type="transmembrane region" description="Helical" evidence="4">
    <location>
        <begin position="103"/>
        <end position="125"/>
    </location>
</feature>
<feature type="transmembrane region" description="Helical" evidence="4">
    <location>
        <begin position="306"/>
        <end position="329"/>
    </location>
</feature>
<evidence type="ECO:0000256" key="1">
    <source>
        <dbReference type="ARBA" id="ARBA00022692"/>
    </source>
</evidence>
<name>A0A1H6Q8J1_9GAMM</name>
<dbReference type="Gene3D" id="1.20.1250.20">
    <property type="entry name" value="MFS general substrate transporter like domains"/>
    <property type="match status" value="2"/>
</dbReference>
<feature type="transmembrane region" description="Helical" evidence="4">
    <location>
        <begin position="77"/>
        <end position="97"/>
    </location>
</feature>
<feature type="transmembrane region" description="Helical" evidence="4">
    <location>
        <begin position="222"/>
        <end position="242"/>
    </location>
</feature>
<gene>
    <name evidence="5" type="ORF">SAMN04244579_00239</name>
</gene>
<reference evidence="5 6" key="1">
    <citation type="submission" date="2016-10" db="EMBL/GenBank/DDBJ databases">
        <authorList>
            <person name="de Groot N.N."/>
        </authorList>
    </citation>
    <scope>NUCLEOTIDE SEQUENCE [LARGE SCALE GENOMIC DNA]</scope>
    <source>
        <strain evidence="5 6">DSM 1041</strain>
    </source>
</reference>
<protein>
    <submittedName>
        <fullName evidence="5">Cyanate permease</fullName>
    </submittedName>
</protein>
<dbReference type="AlphaFoldDB" id="A0A1H6Q8J1"/>
<feature type="transmembrane region" description="Helical" evidence="4">
    <location>
        <begin position="282"/>
        <end position="300"/>
    </location>
</feature>
<dbReference type="InterPro" id="IPR036259">
    <property type="entry name" value="MFS_trans_sf"/>
</dbReference>
<feature type="transmembrane region" description="Helical" evidence="4">
    <location>
        <begin position="254"/>
        <end position="275"/>
    </location>
</feature>
<feature type="transmembrane region" description="Helical" evidence="4">
    <location>
        <begin position="169"/>
        <end position="187"/>
    </location>
</feature>
<proteinExistence type="predicted"/>
<evidence type="ECO:0000256" key="3">
    <source>
        <dbReference type="ARBA" id="ARBA00023136"/>
    </source>
</evidence>
<keyword evidence="3 4" id="KW-0472">Membrane</keyword>
<organism evidence="5 6">
    <name type="scientific">Azotobacter beijerinckii</name>
    <dbReference type="NCBI Taxonomy" id="170623"/>
    <lineage>
        <taxon>Bacteria</taxon>
        <taxon>Pseudomonadati</taxon>
        <taxon>Pseudomonadota</taxon>
        <taxon>Gammaproteobacteria</taxon>
        <taxon>Pseudomonadales</taxon>
        <taxon>Pseudomonadaceae</taxon>
        <taxon>Azotobacter</taxon>
    </lineage>
</organism>
<accession>A0A1H6Q8J1</accession>
<evidence type="ECO:0000256" key="4">
    <source>
        <dbReference type="SAM" id="Phobius"/>
    </source>
</evidence>
<dbReference type="Proteomes" id="UP000199005">
    <property type="component" value="Unassembled WGS sequence"/>
</dbReference>
<dbReference type="STRING" id="170623.SAMN04244579_00239"/>
<feature type="transmembrane region" description="Helical" evidence="4">
    <location>
        <begin position="47"/>
        <end position="65"/>
    </location>
</feature>
<keyword evidence="2 4" id="KW-1133">Transmembrane helix</keyword>
<evidence type="ECO:0000313" key="5">
    <source>
        <dbReference type="EMBL" id="SEI40073.1"/>
    </source>
</evidence>
<sequence>MSPTAPGLADTRTLAAFILLASLSGIGVGLAKVNFALYALSLEASPLELGLVAGAQTAGLLLASLPCGMLVEQFGPLRLYVLGSLLAGGLFQLLPLVGQPLLLLLPTLLIGLCMPCRLVSLNAVFMQQLAQVGEARAGWFRGSQMIGMLLLAPPLAALFAGWLGAGGSWLPIGLLFAIPALLAPRVLHIYPTRRQGAEPLSLAALGRQLGVLREQPALRDNCLLEFCVQAAAMFFSYFIVAITVQDYGWSAGEAAALLSAHGLAYIVALFGLGRLLGGSGQAGFAASLLLCAVALASLGLSGRAPLLWGGALLLGLGLGMLQVVTLSAYARHGAQLGHGRIAGLAVLAGPGGSLAGSVLGGVLGEWFGLQPLFLLFVPLFLGFLLRPSPQHPQPALCARRISR</sequence>